<dbReference type="NCBIfam" id="TIGR00004">
    <property type="entry name" value="Rid family detoxifying hydrolase"/>
    <property type="match status" value="1"/>
</dbReference>
<evidence type="ECO:0000256" key="1">
    <source>
        <dbReference type="ARBA" id="ARBA00010552"/>
    </source>
</evidence>
<protein>
    <submittedName>
        <fullName evidence="2">Uncharacterized protein</fullName>
    </submittedName>
</protein>
<dbReference type="PANTHER" id="PTHR11803:SF58">
    <property type="entry name" value="PROTEIN HMF1-RELATED"/>
    <property type="match status" value="1"/>
</dbReference>
<name>A0A0G4KP40_VERLO</name>
<sequence>MSGYSVVHTKEAPPVDQIPLSQAIKTPFAIFLSGQIPATPDGALVTGSITDKTRQVIANLRAVLTEAGSSIDKVVKVNVFLADMAYFAEMNEEYAKWFTHKPARSCVAVRTLPLNVDVEIEAIALP</sequence>
<dbReference type="Proteomes" id="UP000044602">
    <property type="component" value="Unassembled WGS sequence"/>
</dbReference>
<dbReference type="FunFam" id="3.30.1330.40:FF:000001">
    <property type="entry name" value="L-PSP family endoribonuclease"/>
    <property type="match status" value="1"/>
</dbReference>
<dbReference type="AlphaFoldDB" id="A0A0G4KP40"/>
<evidence type="ECO:0000313" key="5">
    <source>
        <dbReference type="Proteomes" id="UP000045706"/>
    </source>
</evidence>
<dbReference type="Pfam" id="PF01042">
    <property type="entry name" value="Ribonuc_L-PSP"/>
    <property type="match status" value="1"/>
</dbReference>
<dbReference type="GO" id="GO:0005739">
    <property type="term" value="C:mitochondrion"/>
    <property type="evidence" value="ECO:0007669"/>
    <property type="project" value="TreeGrafter"/>
</dbReference>
<dbReference type="PANTHER" id="PTHR11803">
    <property type="entry name" value="2-IMINOBUTANOATE/2-IMINOPROPANOATE DEAMINASE RIDA"/>
    <property type="match status" value="1"/>
</dbReference>
<dbReference type="SUPFAM" id="SSF55298">
    <property type="entry name" value="YjgF-like"/>
    <property type="match status" value="1"/>
</dbReference>
<dbReference type="CDD" id="cd00448">
    <property type="entry name" value="YjgF_YER057c_UK114_family"/>
    <property type="match status" value="1"/>
</dbReference>
<evidence type="ECO:0000313" key="2">
    <source>
        <dbReference type="EMBL" id="CRK11514.1"/>
    </source>
</evidence>
<dbReference type="InterPro" id="IPR019897">
    <property type="entry name" value="RidA_CS"/>
</dbReference>
<dbReference type="GO" id="GO:0005829">
    <property type="term" value="C:cytosol"/>
    <property type="evidence" value="ECO:0007669"/>
    <property type="project" value="TreeGrafter"/>
</dbReference>
<dbReference type="InterPro" id="IPR006175">
    <property type="entry name" value="YjgF/YER057c/UK114"/>
</dbReference>
<dbReference type="GO" id="GO:0019239">
    <property type="term" value="F:deaminase activity"/>
    <property type="evidence" value="ECO:0007669"/>
    <property type="project" value="TreeGrafter"/>
</dbReference>
<comment type="similarity">
    <text evidence="1">Belongs to the RutC family.</text>
</comment>
<dbReference type="InterPro" id="IPR035959">
    <property type="entry name" value="RutC-like_sf"/>
</dbReference>
<dbReference type="EMBL" id="CVQH01020306">
    <property type="protein sequence ID" value="CRK26792.1"/>
    <property type="molecule type" value="Genomic_DNA"/>
</dbReference>
<accession>A0A0G4KP40</accession>
<dbReference type="Gene3D" id="3.30.1330.40">
    <property type="entry name" value="RutC-like"/>
    <property type="match status" value="1"/>
</dbReference>
<evidence type="ECO:0000313" key="4">
    <source>
        <dbReference type="Proteomes" id="UP000044602"/>
    </source>
</evidence>
<dbReference type="Proteomes" id="UP000045706">
    <property type="component" value="Unassembled WGS sequence"/>
</dbReference>
<dbReference type="InterPro" id="IPR006056">
    <property type="entry name" value="RidA"/>
</dbReference>
<reference evidence="4 5" key="1">
    <citation type="submission" date="2015-05" db="EMBL/GenBank/DDBJ databases">
        <authorList>
            <person name="Fogelqvist Johan"/>
        </authorList>
    </citation>
    <scope>NUCLEOTIDE SEQUENCE [LARGE SCALE GENOMIC DNA]</scope>
    <source>
        <strain evidence="3">VL1</strain>
        <strain evidence="2">VL2</strain>
    </source>
</reference>
<gene>
    <name evidence="3" type="ORF">BN1708_000602</name>
    <name evidence="2" type="ORF">BN1723_009385</name>
</gene>
<proteinExistence type="inferred from homology"/>
<organism evidence="2 5">
    <name type="scientific">Verticillium longisporum</name>
    <name type="common">Verticillium dahliae var. longisporum</name>
    <dbReference type="NCBI Taxonomy" id="100787"/>
    <lineage>
        <taxon>Eukaryota</taxon>
        <taxon>Fungi</taxon>
        <taxon>Dikarya</taxon>
        <taxon>Ascomycota</taxon>
        <taxon>Pezizomycotina</taxon>
        <taxon>Sordariomycetes</taxon>
        <taxon>Hypocreomycetidae</taxon>
        <taxon>Glomerellales</taxon>
        <taxon>Plectosphaerellaceae</taxon>
        <taxon>Verticillium</taxon>
    </lineage>
</organism>
<evidence type="ECO:0000313" key="3">
    <source>
        <dbReference type="EMBL" id="CRK26792.1"/>
    </source>
</evidence>
<dbReference type="STRING" id="100787.A0A0G4KP40"/>
<dbReference type="EMBL" id="CVQI01002225">
    <property type="protein sequence ID" value="CRK11514.1"/>
    <property type="molecule type" value="Genomic_DNA"/>
</dbReference>
<keyword evidence="4" id="KW-1185">Reference proteome</keyword>
<dbReference type="PROSITE" id="PS01094">
    <property type="entry name" value="UPF0076"/>
    <property type="match status" value="1"/>
</dbReference>